<dbReference type="CDD" id="cd02015">
    <property type="entry name" value="TPP_AHAS"/>
    <property type="match status" value="1"/>
</dbReference>
<evidence type="ECO:0000259" key="14">
    <source>
        <dbReference type="Pfam" id="PF02775"/>
    </source>
</evidence>
<dbReference type="RefSeq" id="WP_188732641.1">
    <property type="nucleotide sequence ID" value="NZ_BMLW01000001.1"/>
</dbReference>
<keyword evidence="7 12" id="KW-0479">Metal-binding</keyword>
<dbReference type="InterPro" id="IPR011766">
    <property type="entry name" value="TPP_enzyme_TPP-bd"/>
</dbReference>
<dbReference type="InterPro" id="IPR012846">
    <property type="entry name" value="Acetolactate_synth_lsu"/>
</dbReference>
<keyword evidence="17" id="KW-1185">Reference proteome</keyword>
<reference evidence="17" key="1">
    <citation type="journal article" date="2019" name="Int. J. Syst. Evol. Microbiol.">
        <title>The Global Catalogue of Microorganisms (GCM) 10K type strain sequencing project: providing services to taxonomists for standard genome sequencing and annotation.</title>
        <authorList>
            <consortium name="The Broad Institute Genomics Platform"/>
            <consortium name="The Broad Institute Genome Sequencing Center for Infectious Disease"/>
            <person name="Wu L."/>
            <person name="Ma J."/>
        </authorList>
    </citation>
    <scope>NUCLEOTIDE SEQUENCE [LARGE SCALE GENOMIC DNA]</scope>
    <source>
        <strain evidence="17">CGMCC 1.7693</strain>
    </source>
</reference>
<dbReference type="InterPro" id="IPR000399">
    <property type="entry name" value="TPP-bd_CS"/>
</dbReference>
<name>A0ABQ2NPG5_9BACI</name>
<evidence type="ECO:0000256" key="1">
    <source>
        <dbReference type="ARBA" id="ARBA00004974"/>
    </source>
</evidence>
<keyword evidence="5 12" id="KW-0028">Amino-acid biosynthesis</keyword>
<feature type="domain" description="Thiamine pyrophosphate enzyme N-terminal TPP-binding" evidence="15">
    <location>
        <begin position="17"/>
        <end position="131"/>
    </location>
</feature>
<evidence type="ECO:0000313" key="17">
    <source>
        <dbReference type="Proteomes" id="UP000641206"/>
    </source>
</evidence>
<dbReference type="InterPro" id="IPR039368">
    <property type="entry name" value="AHAS_TPP"/>
</dbReference>
<evidence type="ECO:0000313" key="16">
    <source>
        <dbReference type="EMBL" id="GGP07115.1"/>
    </source>
</evidence>
<evidence type="ECO:0000256" key="7">
    <source>
        <dbReference type="ARBA" id="ARBA00022723"/>
    </source>
</evidence>
<dbReference type="SUPFAM" id="SSF52518">
    <property type="entry name" value="Thiamin diphosphate-binding fold (THDP-binding)"/>
    <property type="match status" value="2"/>
</dbReference>
<dbReference type="EMBL" id="BMLW01000001">
    <property type="protein sequence ID" value="GGP07115.1"/>
    <property type="molecule type" value="Genomic_DNA"/>
</dbReference>
<evidence type="ECO:0000256" key="9">
    <source>
        <dbReference type="ARBA" id="ARBA00023052"/>
    </source>
</evidence>
<comment type="cofactor">
    <cofactor evidence="12">
        <name>Mg(2+)</name>
        <dbReference type="ChEBI" id="CHEBI:18420"/>
    </cofactor>
    <text evidence="12">Binds 1 Mg(2+) ion per subunit.</text>
</comment>
<dbReference type="Gene3D" id="3.40.50.1220">
    <property type="entry name" value="TPP-binding domain"/>
    <property type="match status" value="1"/>
</dbReference>
<comment type="pathway">
    <text evidence="1 12">Amino-acid biosynthesis; L-isoleucine biosynthesis; L-isoleucine from 2-oxobutanoate: step 1/4.</text>
</comment>
<protein>
    <recommendedName>
        <fullName evidence="4 12">Acetolactate synthase</fullName>
        <ecNumber evidence="4 12">2.2.1.6</ecNumber>
    </recommendedName>
</protein>
<evidence type="ECO:0000256" key="12">
    <source>
        <dbReference type="RuleBase" id="RU003591"/>
    </source>
</evidence>
<keyword evidence="9 12" id="KW-0786">Thiamine pyrophosphate</keyword>
<dbReference type="PROSITE" id="PS00187">
    <property type="entry name" value="TPP_ENZYMES"/>
    <property type="match status" value="1"/>
</dbReference>
<dbReference type="InterPro" id="IPR012000">
    <property type="entry name" value="Thiamin_PyroP_enz_cen_dom"/>
</dbReference>
<proteinExistence type="inferred from homology"/>
<feature type="domain" description="Thiamine pyrophosphate enzyme central" evidence="13">
    <location>
        <begin position="207"/>
        <end position="341"/>
    </location>
</feature>
<evidence type="ECO:0000256" key="6">
    <source>
        <dbReference type="ARBA" id="ARBA00022679"/>
    </source>
</evidence>
<evidence type="ECO:0000256" key="3">
    <source>
        <dbReference type="ARBA" id="ARBA00007812"/>
    </source>
</evidence>
<accession>A0ABQ2NPG5</accession>
<feature type="domain" description="Thiamine pyrophosphate enzyme TPP-binding" evidence="14">
    <location>
        <begin position="399"/>
        <end position="547"/>
    </location>
</feature>
<dbReference type="Pfam" id="PF00205">
    <property type="entry name" value="TPP_enzyme_M"/>
    <property type="match status" value="1"/>
</dbReference>
<comment type="similarity">
    <text evidence="3 12">Belongs to the TPP enzyme family.</text>
</comment>
<evidence type="ECO:0000256" key="5">
    <source>
        <dbReference type="ARBA" id="ARBA00022605"/>
    </source>
</evidence>
<dbReference type="NCBIfam" id="TIGR00118">
    <property type="entry name" value="acolac_lg"/>
    <property type="match status" value="1"/>
</dbReference>
<keyword evidence="8 12" id="KW-0460">Magnesium</keyword>
<comment type="catalytic activity">
    <reaction evidence="11 12">
        <text>2 pyruvate + H(+) = (2S)-2-acetolactate + CO2</text>
        <dbReference type="Rhea" id="RHEA:25249"/>
        <dbReference type="ChEBI" id="CHEBI:15361"/>
        <dbReference type="ChEBI" id="CHEBI:15378"/>
        <dbReference type="ChEBI" id="CHEBI:16526"/>
        <dbReference type="ChEBI" id="CHEBI:58476"/>
        <dbReference type="EC" id="2.2.1.6"/>
    </reaction>
</comment>
<sequence>MKVNANQEVEVKSNLVTGSDLLVQALEKAGVEVVFGYPGGAVLPIYDALHRNDTSFKHVLSRHEQGSIHAAEGYARVSGKPGVVIATSGPGATNLITGITDAMMDSIPLVVFTGQVAEQVIGTDAFQEADMIGITTPVTKYNYQVNNIADLPRIVNEAFHIATTGRPGPVVIDIPKSISETVTINDYEDDFYLPGYQPTVYPNPMQISKITDVLSKAERPVLLAGAGILLSGATEELKQFVNNWEIPVVTTLLGLGSYPGGDNLSLGMGGMHGTYTANTAIYESDLLINIGARFDDRLTGNLQHFAPKAKVAHIDIDPAEIGKNVKTAIPIVADAKQALNVLLQQEVNRGDYTKWLDKLKSNQKKYPLWYDRGDDPISPQWLIEQIHEKSNGEAVVTTDVGQHQMWAAQFYPFKNPDNWVTSGGLGTMGFGFPAAIGAQIAKPDHLVISLVGDGGFQMTLQELAILKSQNLPVKVVILNNDALGMVRQWQETFYEKRYSHSLFSENPDFVKLAESYGIKGMRVSDEKDVPGALEEAFSHDGPVVIDCRIDRETCVYPMIAPGKGMHEMIGVTK</sequence>
<dbReference type="Gene3D" id="3.40.50.970">
    <property type="match status" value="2"/>
</dbReference>
<dbReference type="Pfam" id="PF02776">
    <property type="entry name" value="TPP_enzyme_N"/>
    <property type="match status" value="1"/>
</dbReference>
<evidence type="ECO:0000256" key="4">
    <source>
        <dbReference type="ARBA" id="ARBA00013145"/>
    </source>
</evidence>
<dbReference type="Pfam" id="PF02775">
    <property type="entry name" value="TPP_enzyme_C"/>
    <property type="match status" value="1"/>
</dbReference>
<dbReference type="InterPro" id="IPR029061">
    <property type="entry name" value="THDP-binding"/>
</dbReference>
<evidence type="ECO:0000259" key="13">
    <source>
        <dbReference type="Pfam" id="PF00205"/>
    </source>
</evidence>
<evidence type="ECO:0000256" key="11">
    <source>
        <dbReference type="ARBA" id="ARBA00048670"/>
    </source>
</evidence>
<dbReference type="Proteomes" id="UP000641206">
    <property type="component" value="Unassembled WGS sequence"/>
</dbReference>
<evidence type="ECO:0000256" key="8">
    <source>
        <dbReference type="ARBA" id="ARBA00022842"/>
    </source>
</evidence>
<evidence type="ECO:0000256" key="2">
    <source>
        <dbReference type="ARBA" id="ARBA00005025"/>
    </source>
</evidence>
<gene>
    <name evidence="16" type="primary">alsS</name>
    <name evidence="16" type="ORF">GCM10011346_01810</name>
</gene>
<evidence type="ECO:0000256" key="10">
    <source>
        <dbReference type="ARBA" id="ARBA00023304"/>
    </source>
</evidence>
<comment type="cofactor">
    <cofactor evidence="12">
        <name>thiamine diphosphate</name>
        <dbReference type="ChEBI" id="CHEBI:58937"/>
    </cofactor>
    <text evidence="12">Binds 1 thiamine pyrophosphate per subunit.</text>
</comment>
<comment type="pathway">
    <text evidence="2 12">Amino-acid biosynthesis; L-valine biosynthesis; L-valine from pyruvate: step 1/4.</text>
</comment>
<evidence type="ECO:0000259" key="15">
    <source>
        <dbReference type="Pfam" id="PF02776"/>
    </source>
</evidence>
<dbReference type="InterPro" id="IPR029035">
    <property type="entry name" value="DHS-like_NAD/FAD-binding_dom"/>
</dbReference>
<dbReference type="InterPro" id="IPR012001">
    <property type="entry name" value="Thiamin_PyroP_enz_TPP-bd_dom"/>
</dbReference>
<dbReference type="EC" id="2.2.1.6" evidence="4 12"/>
<dbReference type="PANTHER" id="PTHR18968:SF13">
    <property type="entry name" value="ACETOLACTATE SYNTHASE CATALYTIC SUBUNIT, MITOCHONDRIAL"/>
    <property type="match status" value="1"/>
</dbReference>
<dbReference type="CDD" id="cd07035">
    <property type="entry name" value="TPP_PYR_POX_like"/>
    <property type="match status" value="1"/>
</dbReference>
<keyword evidence="6 12" id="KW-0808">Transferase</keyword>
<dbReference type="SUPFAM" id="SSF52467">
    <property type="entry name" value="DHS-like NAD/FAD-binding domain"/>
    <property type="match status" value="1"/>
</dbReference>
<dbReference type="PANTHER" id="PTHR18968">
    <property type="entry name" value="THIAMINE PYROPHOSPHATE ENZYMES"/>
    <property type="match status" value="1"/>
</dbReference>
<organism evidence="16 17">
    <name type="scientific">Oceanobacillus neutriphilus</name>
    <dbReference type="NCBI Taxonomy" id="531815"/>
    <lineage>
        <taxon>Bacteria</taxon>
        <taxon>Bacillati</taxon>
        <taxon>Bacillota</taxon>
        <taxon>Bacilli</taxon>
        <taxon>Bacillales</taxon>
        <taxon>Bacillaceae</taxon>
        <taxon>Oceanobacillus</taxon>
    </lineage>
</organism>
<comment type="caution">
    <text evidence="16">The sequence shown here is derived from an EMBL/GenBank/DDBJ whole genome shotgun (WGS) entry which is preliminary data.</text>
</comment>
<keyword evidence="10 12" id="KW-0100">Branched-chain amino acid biosynthesis</keyword>
<dbReference type="InterPro" id="IPR045229">
    <property type="entry name" value="TPP_enz"/>
</dbReference>